<name>A0A7S0GJP2_9EUKA</name>
<accession>A0A7S0GJP2</accession>
<dbReference type="Pfam" id="PF11735">
    <property type="entry name" value="CAP59_mtransfer"/>
    <property type="match status" value="1"/>
</dbReference>
<evidence type="ECO:0000313" key="1">
    <source>
        <dbReference type="EMBL" id="CAD8428406.1"/>
    </source>
</evidence>
<sequence length="324" mass="37161">MKVLGISLRFQVSPIGRPKRRCDRHRTREGKSIAFVGITAGCGRAQLIALRERMEALGTSNVFDGNYQVFILENDSRDGTREALAEWSELDPCRVHVDSIDIGGTSMTLGYDGMRTTVLAMLRNRAMKSVRQHSLWPFDFVMWFDMDLVPFNPQVVVQAAFSPGRLDLWNSTWSAVCANGVMGRGSERFYDVYAFRSHQFPHSPLDDPSNIPYGSYWGEPGDRPYLLEVQRGATLETSEPPIEVDSCFSGLAIYRGWAFNGCSYTGEHECEHVRIHECMRNVHKDRFRIFMIPEMQVEYRLSDDELDEWRLVEENYARLHAKIS</sequence>
<organism evidence="1">
    <name type="scientific">Amorphochlora amoebiformis</name>
    <dbReference type="NCBI Taxonomy" id="1561963"/>
    <lineage>
        <taxon>Eukaryota</taxon>
        <taxon>Sar</taxon>
        <taxon>Rhizaria</taxon>
        <taxon>Cercozoa</taxon>
        <taxon>Chlorarachniophyceae</taxon>
        <taxon>Amorphochlora</taxon>
    </lineage>
</organism>
<reference evidence="1" key="1">
    <citation type="submission" date="2021-01" db="EMBL/GenBank/DDBJ databases">
        <authorList>
            <person name="Corre E."/>
            <person name="Pelletier E."/>
            <person name="Niang G."/>
            <person name="Scheremetjew M."/>
            <person name="Finn R."/>
            <person name="Kale V."/>
            <person name="Holt S."/>
            <person name="Cochrane G."/>
            <person name="Meng A."/>
            <person name="Brown T."/>
            <person name="Cohen L."/>
        </authorList>
    </citation>
    <scope>NUCLEOTIDE SEQUENCE</scope>
    <source>
        <strain evidence="1">CCMP2058</strain>
    </source>
</reference>
<dbReference type="EMBL" id="HBEM01000143">
    <property type="protein sequence ID" value="CAD8428406.1"/>
    <property type="molecule type" value="Transcribed_RNA"/>
</dbReference>
<dbReference type="AlphaFoldDB" id="A0A7S0GJP2"/>
<dbReference type="InterPro" id="IPR029044">
    <property type="entry name" value="Nucleotide-diphossugar_trans"/>
</dbReference>
<dbReference type="InterPro" id="IPR021047">
    <property type="entry name" value="Mannosyltransferase_CMT1"/>
</dbReference>
<dbReference type="SUPFAM" id="SSF53448">
    <property type="entry name" value="Nucleotide-diphospho-sugar transferases"/>
    <property type="match status" value="1"/>
</dbReference>
<protein>
    <submittedName>
        <fullName evidence="1">Uncharacterized protein</fullName>
    </submittedName>
</protein>
<gene>
    <name evidence="1" type="ORF">LAMO00422_LOCUS100</name>
</gene>
<proteinExistence type="predicted"/>